<comment type="caution">
    <text evidence="2">The sequence shown here is derived from an EMBL/GenBank/DDBJ whole genome shotgun (WGS) entry which is preliminary data.</text>
</comment>
<name>A0A9P3GD22_9APHY</name>
<keyword evidence="3" id="KW-1185">Reference proteome</keyword>
<protein>
    <submittedName>
        <fullName evidence="2">Uncharacterized protein</fullName>
    </submittedName>
</protein>
<reference evidence="2 3" key="1">
    <citation type="submission" date="2021-08" db="EMBL/GenBank/DDBJ databases">
        <title>Draft Genome Sequence of Phanerochaete sordida strain YK-624.</title>
        <authorList>
            <person name="Mori T."/>
            <person name="Dohra H."/>
            <person name="Suzuki T."/>
            <person name="Kawagishi H."/>
            <person name="Hirai H."/>
        </authorList>
    </citation>
    <scope>NUCLEOTIDE SEQUENCE [LARGE SCALE GENOMIC DNA]</scope>
    <source>
        <strain evidence="2 3">YK-624</strain>
    </source>
</reference>
<proteinExistence type="predicted"/>
<feature type="region of interest" description="Disordered" evidence="1">
    <location>
        <begin position="65"/>
        <end position="94"/>
    </location>
</feature>
<evidence type="ECO:0000313" key="3">
    <source>
        <dbReference type="Proteomes" id="UP000703269"/>
    </source>
</evidence>
<evidence type="ECO:0000256" key="1">
    <source>
        <dbReference type="SAM" id="MobiDB-lite"/>
    </source>
</evidence>
<accession>A0A9P3GD22</accession>
<dbReference type="AlphaFoldDB" id="A0A9P3GD22"/>
<dbReference type="EMBL" id="BPQB01000022">
    <property type="protein sequence ID" value="GJE91594.1"/>
    <property type="molecule type" value="Genomic_DNA"/>
</dbReference>
<organism evidence="2 3">
    <name type="scientific">Phanerochaete sordida</name>
    <dbReference type="NCBI Taxonomy" id="48140"/>
    <lineage>
        <taxon>Eukaryota</taxon>
        <taxon>Fungi</taxon>
        <taxon>Dikarya</taxon>
        <taxon>Basidiomycota</taxon>
        <taxon>Agaricomycotina</taxon>
        <taxon>Agaricomycetes</taxon>
        <taxon>Polyporales</taxon>
        <taxon>Phanerochaetaceae</taxon>
        <taxon>Phanerochaete</taxon>
    </lineage>
</organism>
<evidence type="ECO:0000313" key="2">
    <source>
        <dbReference type="EMBL" id="GJE91594.1"/>
    </source>
</evidence>
<dbReference type="Proteomes" id="UP000703269">
    <property type="component" value="Unassembled WGS sequence"/>
</dbReference>
<gene>
    <name evidence="2" type="ORF">PsYK624_077440</name>
</gene>
<sequence>MPASGVPPTTVAPAPPTNFLVPSAFSLPIARSAAPVARRWVFISSPICLLLYVIRRGQHIVLAGAGCGPSPSQRGPLRAQPAPARPGTQSRRQA</sequence>